<comment type="caution">
    <text evidence="2">The sequence shown here is derived from an EMBL/GenBank/DDBJ whole genome shotgun (WGS) entry which is preliminary data.</text>
</comment>
<feature type="non-terminal residue" evidence="2">
    <location>
        <position position="42"/>
    </location>
</feature>
<protein>
    <submittedName>
        <fullName evidence="2">Uncharacterized protein</fullName>
    </submittedName>
</protein>
<feature type="transmembrane region" description="Helical" evidence="1">
    <location>
        <begin position="20"/>
        <end position="41"/>
    </location>
</feature>
<reference evidence="2" key="1">
    <citation type="submission" date="2021-02" db="EMBL/GenBank/DDBJ databases">
        <authorList>
            <person name="Nowell W R."/>
        </authorList>
    </citation>
    <scope>NUCLEOTIDE SEQUENCE</scope>
</reference>
<dbReference type="EMBL" id="CAJOBC010038335">
    <property type="protein sequence ID" value="CAF4130357.1"/>
    <property type="molecule type" value="Genomic_DNA"/>
</dbReference>
<dbReference type="AlphaFoldDB" id="A0A8S2QZY2"/>
<evidence type="ECO:0000256" key="1">
    <source>
        <dbReference type="SAM" id="Phobius"/>
    </source>
</evidence>
<accession>A0A8S2QZY2</accession>
<keyword evidence="1" id="KW-0812">Transmembrane</keyword>
<keyword evidence="1" id="KW-0472">Membrane</keyword>
<name>A0A8S2QZY2_9BILA</name>
<dbReference type="OrthoDB" id="9986677at2759"/>
<dbReference type="Proteomes" id="UP000681722">
    <property type="component" value="Unassembled WGS sequence"/>
</dbReference>
<evidence type="ECO:0000313" key="3">
    <source>
        <dbReference type="Proteomes" id="UP000681722"/>
    </source>
</evidence>
<proteinExistence type="predicted"/>
<organism evidence="2 3">
    <name type="scientific">Didymodactylos carnosus</name>
    <dbReference type="NCBI Taxonomy" id="1234261"/>
    <lineage>
        <taxon>Eukaryota</taxon>
        <taxon>Metazoa</taxon>
        <taxon>Spiralia</taxon>
        <taxon>Gnathifera</taxon>
        <taxon>Rotifera</taxon>
        <taxon>Eurotatoria</taxon>
        <taxon>Bdelloidea</taxon>
        <taxon>Philodinida</taxon>
        <taxon>Philodinidae</taxon>
        <taxon>Didymodactylos</taxon>
    </lineage>
</organism>
<gene>
    <name evidence="2" type="ORF">SRO942_LOCUS29126</name>
</gene>
<sequence>MRLNQTAYEQYGGAMLTPAFTVTFCIQFAVITSIIVHTILYH</sequence>
<keyword evidence="1" id="KW-1133">Transmembrane helix</keyword>
<evidence type="ECO:0000313" key="2">
    <source>
        <dbReference type="EMBL" id="CAF4130357.1"/>
    </source>
</evidence>